<keyword evidence="2" id="KW-1185">Reference proteome</keyword>
<sequence>MSPLRARTLMEAHLYITLAASRDDPGRAAEPELDHEARTTLTEGEDEWTLRFDGHDLGLALRVEVRVPYATELEARRGRLRFGAGRSELIDAGQWRVLGAAYARRAMRDDLLFAASPGDPEAFERVVLTWESARDATAEAAKFLPPGASEVPGTAFWTEQGAAIRREAPERFTRASLEGDIAFYQETLDDFILAHTGRDL</sequence>
<gene>
    <name evidence="1" type="ORF">ACFO60_01890</name>
</gene>
<name>A0ABV9C915_9ACTN</name>
<reference evidence="2" key="1">
    <citation type="journal article" date="2019" name="Int. J. Syst. Evol. Microbiol.">
        <title>The Global Catalogue of Microorganisms (GCM) 10K type strain sequencing project: providing services to taxonomists for standard genome sequencing and annotation.</title>
        <authorList>
            <consortium name="The Broad Institute Genomics Platform"/>
            <consortium name="The Broad Institute Genome Sequencing Center for Infectious Disease"/>
            <person name="Wu L."/>
            <person name="Ma J."/>
        </authorList>
    </citation>
    <scope>NUCLEOTIDE SEQUENCE [LARGE SCALE GENOMIC DNA]</scope>
    <source>
        <strain evidence="2">CGMCC 4.7132</strain>
    </source>
</reference>
<evidence type="ECO:0000313" key="1">
    <source>
        <dbReference type="EMBL" id="MFC4529499.1"/>
    </source>
</evidence>
<proteinExistence type="predicted"/>
<evidence type="ECO:0000313" key="2">
    <source>
        <dbReference type="Proteomes" id="UP001596004"/>
    </source>
</evidence>
<accession>A0ABV9C915</accession>
<dbReference type="EMBL" id="JBHSFP010000001">
    <property type="protein sequence ID" value="MFC4529499.1"/>
    <property type="molecule type" value="Genomic_DNA"/>
</dbReference>
<protein>
    <submittedName>
        <fullName evidence="1">Uncharacterized protein</fullName>
    </submittedName>
</protein>
<dbReference type="Proteomes" id="UP001596004">
    <property type="component" value="Unassembled WGS sequence"/>
</dbReference>
<dbReference type="RefSeq" id="WP_380836040.1">
    <property type="nucleotide sequence ID" value="NZ_JBHSFP010000001.1"/>
</dbReference>
<organism evidence="1 2">
    <name type="scientific">Sphaerisporangium dianthi</name>
    <dbReference type="NCBI Taxonomy" id="1436120"/>
    <lineage>
        <taxon>Bacteria</taxon>
        <taxon>Bacillati</taxon>
        <taxon>Actinomycetota</taxon>
        <taxon>Actinomycetes</taxon>
        <taxon>Streptosporangiales</taxon>
        <taxon>Streptosporangiaceae</taxon>
        <taxon>Sphaerisporangium</taxon>
    </lineage>
</organism>
<comment type="caution">
    <text evidence="1">The sequence shown here is derived from an EMBL/GenBank/DDBJ whole genome shotgun (WGS) entry which is preliminary data.</text>
</comment>